<evidence type="ECO:0000256" key="2">
    <source>
        <dbReference type="ARBA" id="ARBA00010231"/>
    </source>
</evidence>
<keyword evidence="3" id="KW-0597">Phosphoprotein</keyword>
<dbReference type="InterPro" id="IPR016055">
    <property type="entry name" value="A-D-PHexomutase_a/b/a-I/II/III"/>
</dbReference>
<comment type="similarity">
    <text evidence="2 7">Belongs to the phosphohexose mutase family.</text>
</comment>
<dbReference type="KEGG" id="msaa:QYS49_37775"/>
<evidence type="ECO:0000259" key="9">
    <source>
        <dbReference type="Pfam" id="PF02879"/>
    </source>
</evidence>
<dbReference type="GO" id="GO:0006166">
    <property type="term" value="P:purine ribonucleoside salvage"/>
    <property type="evidence" value="ECO:0007669"/>
    <property type="project" value="TreeGrafter"/>
</dbReference>
<dbReference type="PANTHER" id="PTHR45745">
    <property type="entry name" value="PHOSPHOMANNOMUTASE 45A"/>
    <property type="match status" value="1"/>
</dbReference>
<name>A0AA51N9P3_9BACT</name>
<feature type="domain" description="Alpha-D-phosphohexomutase alpha/beta/alpha" evidence="8">
    <location>
        <begin position="44"/>
        <end position="182"/>
    </location>
</feature>
<dbReference type="InterPro" id="IPR016066">
    <property type="entry name" value="A-D-PHexomutase_CS"/>
</dbReference>
<dbReference type="EMBL" id="CP129971">
    <property type="protein sequence ID" value="WMN11262.1"/>
    <property type="molecule type" value="Genomic_DNA"/>
</dbReference>
<keyword evidence="12" id="KW-1185">Reference proteome</keyword>
<keyword evidence="4 7" id="KW-0479">Metal-binding</keyword>
<evidence type="ECO:0000256" key="4">
    <source>
        <dbReference type="ARBA" id="ARBA00022723"/>
    </source>
</evidence>
<keyword evidence="5 7" id="KW-0460">Magnesium</keyword>
<comment type="cofactor">
    <cofactor evidence="1">
        <name>Mg(2+)</name>
        <dbReference type="ChEBI" id="CHEBI:18420"/>
    </cofactor>
</comment>
<dbReference type="InterPro" id="IPR005845">
    <property type="entry name" value="A-D-PHexomutase_a/b/a-II"/>
</dbReference>
<dbReference type="Pfam" id="PF02880">
    <property type="entry name" value="PGM_PMM_III"/>
    <property type="match status" value="1"/>
</dbReference>
<dbReference type="EC" id="5.4.2.-" evidence="11"/>
<organism evidence="11 12">
    <name type="scientific">Marivirga salinarum</name>
    <dbReference type="NCBI Taxonomy" id="3059078"/>
    <lineage>
        <taxon>Bacteria</taxon>
        <taxon>Pseudomonadati</taxon>
        <taxon>Bacteroidota</taxon>
        <taxon>Cytophagia</taxon>
        <taxon>Cytophagales</taxon>
        <taxon>Marivirgaceae</taxon>
        <taxon>Marivirga</taxon>
    </lineage>
</organism>
<dbReference type="InterPro" id="IPR005844">
    <property type="entry name" value="A-D-PHexomutase_a/b/a-I"/>
</dbReference>
<dbReference type="Pfam" id="PF02878">
    <property type="entry name" value="PGM_PMM_I"/>
    <property type="match status" value="1"/>
</dbReference>
<dbReference type="Pfam" id="PF02879">
    <property type="entry name" value="PGM_PMM_II"/>
    <property type="match status" value="1"/>
</dbReference>
<evidence type="ECO:0000256" key="1">
    <source>
        <dbReference type="ARBA" id="ARBA00001946"/>
    </source>
</evidence>
<evidence type="ECO:0000256" key="7">
    <source>
        <dbReference type="RuleBase" id="RU004326"/>
    </source>
</evidence>
<dbReference type="GO" id="GO:0000287">
    <property type="term" value="F:magnesium ion binding"/>
    <property type="evidence" value="ECO:0007669"/>
    <property type="project" value="InterPro"/>
</dbReference>
<dbReference type="SUPFAM" id="SSF55957">
    <property type="entry name" value="Phosphoglucomutase, C-terminal domain"/>
    <property type="match status" value="1"/>
</dbReference>
<dbReference type="Gene3D" id="3.30.310.50">
    <property type="entry name" value="Alpha-D-phosphohexomutase, C-terminal domain"/>
    <property type="match status" value="1"/>
</dbReference>
<keyword evidence="6 11" id="KW-0413">Isomerase</keyword>
<sequence>MTSQEKAQQWLDSKVVDEATKKQIKNLQENNKEEFEESFYKDLEFGTGGLRGIMGVGSNRMNKYTLGMATQGLSNYLNKTFTEQGVSVAIAHDCRNNAEEFAKVVADVFTANNIKVFFFDSLRPTPELSFAIRHLGCKSGVVLTASHNPKEYNGYKAYWTDGAQMVAPHDLNVMNEVQSITSIDDVQFGGKEPLLESIGEDIDEAYLKEVKKISLFPDATETDKSINIVYSSIHGTGITLVPKALEMYGFKNVHIVEEQAEPNGNFPTVVYPNPEEKEAMSMALAKGKEVDADIVMATDPDADRVGIAIKNAKNEFELLNGNQTGSLLIYYLLSRWSELGKLDGNQYIVKTIVTTELFKNIADAYQVESFDTLTGFKNIAAVIRDLEGKKTFIGGGEESYGYMIGDYVRDKDAIASVAMIAEMTAYVKSQGKTLYEYLIEMYMKFGFYREDLVSITKKGKSGSEEIKAMMTRFREEPPKSLARTKVLEVRDYQKSTILNMESGVKSKLNFPSSNVLQFFLEDGSKISARPSGTEPKIKFYVSVKGKLRSKETFEEDFAELGDIIKSYLDDLDL</sequence>
<dbReference type="PROSITE" id="PS00710">
    <property type="entry name" value="PGM_PMM"/>
    <property type="match status" value="1"/>
</dbReference>
<feature type="domain" description="Alpha-D-phosphohexomutase alpha/beta/alpha" evidence="9">
    <location>
        <begin position="205"/>
        <end position="310"/>
    </location>
</feature>
<dbReference type="CDD" id="cd05799">
    <property type="entry name" value="PGM2"/>
    <property type="match status" value="1"/>
</dbReference>
<evidence type="ECO:0000313" key="12">
    <source>
        <dbReference type="Proteomes" id="UP001230496"/>
    </source>
</evidence>
<dbReference type="GO" id="GO:0008973">
    <property type="term" value="F:phosphopentomutase activity"/>
    <property type="evidence" value="ECO:0007669"/>
    <property type="project" value="TreeGrafter"/>
</dbReference>
<evidence type="ECO:0000256" key="5">
    <source>
        <dbReference type="ARBA" id="ARBA00022842"/>
    </source>
</evidence>
<dbReference type="GO" id="GO:0005975">
    <property type="term" value="P:carbohydrate metabolic process"/>
    <property type="evidence" value="ECO:0007669"/>
    <property type="project" value="InterPro"/>
</dbReference>
<dbReference type="SUPFAM" id="SSF53738">
    <property type="entry name" value="Phosphoglucomutase, first 3 domains"/>
    <property type="match status" value="3"/>
</dbReference>
<evidence type="ECO:0000256" key="6">
    <source>
        <dbReference type="ARBA" id="ARBA00023235"/>
    </source>
</evidence>
<evidence type="ECO:0000256" key="3">
    <source>
        <dbReference type="ARBA" id="ARBA00022553"/>
    </source>
</evidence>
<reference evidence="11 12" key="1">
    <citation type="submission" date="2023-08" db="EMBL/GenBank/DDBJ databases">
        <title>Comparative genomics and taxonomic characterization of three novel marine species of genus Marivirga.</title>
        <authorList>
            <person name="Muhammad N."/>
            <person name="Kim S.-G."/>
        </authorList>
    </citation>
    <scope>NUCLEOTIDE SEQUENCE [LARGE SCALE GENOMIC DNA]</scope>
    <source>
        <strain evidence="11 12">BDSF4-3</strain>
    </source>
</reference>
<feature type="domain" description="Alpha-D-phosphohexomutase alpha/beta/alpha" evidence="10">
    <location>
        <begin position="320"/>
        <end position="442"/>
    </location>
</feature>
<dbReference type="RefSeq" id="WP_308348224.1">
    <property type="nucleotide sequence ID" value="NZ_CP129971.1"/>
</dbReference>
<dbReference type="InterPro" id="IPR005841">
    <property type="entry name" value="Alpha-D-phosphohexomutase_SF"/>
</dbReference>
<dbReference type="Proteomes" id="UP001230496">
    <property type="component" value="Chromosome"/>
</dbReference>
<proteinExistence type="inferred from homology"/>
<dbReference type="PANTHER" id="PTHR45745:SF1">
    <property type="entry name" value="PHOSPHOGLUCOMUTASE 2B-RELATED"/>
    <property type="match status" value="1"/>
</dbReference>
<evidence type="ECO:0000313" key="11">
    <source>
        <dbReference type="EMBL" id="WMN11262.1"/>
    </source>
</evidence>
<accession>A0AA51N9P3</accession>
<gene>
    <name evidence="11" type="ORF">QYS49_37775</name>
</gene>
<protein>
    <submittedName>
        <fullName evidence="11">Phospho-sugar mutase</fullName>
        <ecNumber evidence="11">5.4.2.-</ecNumber>
    </submittedName>
</protein>
<evidence type="ECO:0000259" key="8">
    <source>
        <dbReference type="Pfam" id="PF02878"/>
    </source>
</evidence>
<evidence type="ECO:0000259" key="10">
    <source>
        <dbReference type="Pfam" id="PF02880"/>
    </source>
</evidence>
<dbReference type="Gene3D" id="3.40.120.10">
    <property type="entry name" value="Alpha-D-Glucose-1,6-Bisphosphate, subunit A, domain 3"/>
    <property type="match status" value="3"/>
</dbReference>
<dbReference type="InterPro" id="IPR005846">
    <property type="entry name" value="A-D-PHexomutase_a/b/a-III"/>
</dbReference>
<dbReference type="AlphaFoldDB" id="A0AA51N9P3"/>
<dbReference type="InterPro" id="IPR036900">
    <property type="entry name" value="A-D-PHexomutase_C_sf"/>
</dbReference>
<dbReference type="PRINTS" id="PR00509">
    <property type="entry name" value="PGMPMM"/>
</dbReference>